<name>A0A6A6H894_VIRVR</name>
<dbReference type="GO" id="GO:0036503">
    <property type="term" value="P:ERAD pathway"/>
    <property type="evidence" value="ECO:0007669"/>
    <property type="project" value="TreeGrafter"/>
</dbReference>
<dbReference type="InterPro" id="IPR051948">
    <property type="entry name" value="Hsp70_co-chaperone_J-domain"/>
</dbReference>
<dbReference type="SUPFAM" id="SSF46565">
    <property type="entry name" value="Chaperone J-domain"/>
    <property type="match status" value="1"/>
</dbReference>
<dbReference type="OrthoDB" id="436519at2759"/>
<sequence>MSSSGLLSLIGWTFLPNQIAGWLQSIYYGITIRAGEQRPIPGTQRYVIHRRRIQMIVIVLYLAFTIFEADWQLRREGDFYTTLGVLPNADERAIQSRFRKLTILHHPDKATTAEAQSAAESYFVTLKLARDTLTDSARRFAYDRFGPEVIEWRHCTTVRDYVFAGVRRTIPFYVSVGLGMLALGFFGYLEWGKYWRYVTFAAICALEVHIITRPILPRLITRLVNPVVNTMSGRSPYLPFQVLQLARKIAFTVFIALSQLGPLLHEPTATGQLNSDALQQRQLNRLANAVKLADQETVRLLSLDVTPFSADEQGMQALRNGLQEWLVQNTIRSDPTVRDAVGRALVKRRQGAPAGARGTR</sequence>
<evidence type="ECO:0000256" key="1">
    <source>
        <dbReference type="ARBA" id="ARBA00023186"/>
    </source>
</evidence>
<evidence type="ECO:0000313" key="4">
    <source>
        <dbReference type="EMBL" id="KAF2234326.1"/>
    </source>
</evidence>
<dbReference type="GO" id="GO:0005783">
    <property type="term" value="C:endoplasmic reticulum"/>
    <property type="evidence" value="ECO:0007669"/>
    <property type="project" value="TreeGrafter"/>
</dbReference>
<dbReference type="SMART" id="SM00271">
    <property type="entry name" value="DnaJ"/>
    <property type="match status" value="1"/>
</dbReference>
<keyword evidence="1" id="KW-0143">Chaperone</keyword>
<evidence type="ECO:0000313" key="5">
    <source>
        <dbReference type="Proteomes" id="UP000800092"/>
    </source>
</evidence>
<feature type="transmembrane region" description="Helical" evidence="2">
    <location>
        <begin position="170"/>
        <end position="188"/>
    </location>
</feature>
<dbReference type="PANTHER" id="PTHR44360">
    <property type="entry name" value="DNAJ HOMOLOG SUBFAMILY B MEMBER 9"/>
    <property type="match status" value="1"/>
</dbReference>
<dbReference type="PRINTS" id="PR00625">
    <property type="entry name" value="JDOMAIN"/>
</dbReference>
<accession>A0A6A6H894</accession>
<dbReference type="GO" id="GO:0051087">
    <property type="term" value="F:protein-folding chaperone binding"/>
    <property type="evidence" value="ECO:0007669"/>
    <property type="project" value="TreeGrafter"/>
</dbReference>
<keyword evidence="2" id="KW-0812">Transmembrane</keyword>
<evidence type="ECO:0000259" key="3">
    <source>
        <dbReference type="PROSITE" id="PS50076"/>
    </source>
</evidence>
<keyword evidence="2" id="KW-1133">Transmembrane helix</keyword>
<keyword evidence="2" id="KW-0472">Membrane</keyword>
<dbReference type="InterPro" id="IPR036869">
    <property type="entry name" value="J_dom_sf"/>
</dbReference>
<dbReference type="CDD" id="cd06257">
    <property type="entry name" value="DnaJ"/>
    <property type="match status" value="1"/>
</dbReference>
<dbReference type="GO" id="GO:0051787">
    <property type="term" value="F:misfolded protein binding"/>
    <property type="evidence" value="ECO:0007669"/>
    <property type="project" value="TreeGrafter"/>
</dbReference>
<evidence type="ECO:0000256" key="2">
    <source>
        <dbReference type="SAM" id="Phobius"/>
    </source>
</evidence>
<dbReference type="PANTHER" id="PTHR44360:SF1">
    <property type="entry name" value="DNAJ HOMOLOG SUBFAMILY B MEMBER 9"/>
    <property type="match status" value="1"/>
</dbReference>
<dbReference type="PROSITE" id="PS50076">
    <property type="entry name" value="DNAJ_2"/>
    <property type="match status" value="1"/>
</dbReference>
<dbReference type="InterPro" id="IPR001623">
    <property type="entry name" value="DnaJ_domain"/>
</dbReference>
<keyword evidence="5" id="KW-1185">Reference proteome</keyword>
<proteinExistence type="predicted"/>
<gene>
    <name evidence="4" type="ORF">EV356DRAFT_532895</name>
</gene>
<dbReference type="Proteomes" id="UP000800092">
    <property type="component" value="Unassembled WGS sequence"/>
</dbReference>
<organism evidence="4 5">
    <name type="scientific">Viridothelium virens</name>
    <name type="common">Speckled blister lichen</name>
    <name type="synonym">Trypethelium virens</name>
    <dbReference type="NCBI Taxonomy" id="1048519"/>
    <lineage>
        <taxon>Eukaryota</taxon>
        <taxon>Fungi</taxon>
        <taxon>Dikarya</taxon>
        <taxon>Ascomycota</taxon>
        <taxon>Pezizomycotina</taxon>
        <taxon>Dothideomycetes</taxon>
        <taxon>Dothideomycetes incertae sedis</taxon>
        <taxon>Trypetheliales</taxon>
        <taxon>Trypetheliaceae</taxon>
        <taxon>Viridothelium</taxon>
    </lineage>
</organism>
<dbReference type="AlphaFoldDB" id="A0A6A6H894"/>
<dbReference type="Pfam" id="PF00226">
    <property type="entry name" value="DnaJ"/>
    <property type="match status" value="1"/>
</dbReference>
<dbReference type="EMBL" id="ML991799">
    <property type="protein sequence ID" value="KAF2234326.1"/>
    <property type="molecule type" value="Genomic_DNA"/>
</dbReference>
<feature type="domain" description="J" evidence="3">
    <location>
        <begin position="78"/>
        <end position="146"/>
    </location>
</feature>
<reference evidence="4" key="1">
    <citation type="journal article" date="2020" name="Stud. Mycol.">
        <title>101 Dothideomycetes genomes: a test case for predicting lifestyles and emergence of pathogens.</title>
        <authorList>
            <person name="Haridas S."/>
            <person name="Albert R."/>
            <person name="Binder M."/>
            <person name="Bloem J."/>
            <person name="Labutti K."/>
            <person name="Salamov A."/>
            <person name="Andreopoulos B."/>
            <person name="Baker S."/>
            <person name="Barry K."/>
            <person name="Bills G."/>
            <person name="Bluhm B."/>
            <person name="Cannon C."/>
            <person name="Castanera R."/>
            <person name="Culley D."/>
            <person name="Daum C."/>
            <person name="Ezra D."/>
            <person name="Gonzalez J."/>
            <person name="Henrissat B."/>
            <person name="Kuo A."/>
            <person name="Liang C."/>
            <person name="Lipzen A."/>
            <person name="Lutzoni F."/>
            <person name="Magnuson J."/>
            <person name="Mondo S."/>
            <person name="Nolan M."/>
            <person name="Ohm R."/>
            <person name="Pangilinan J."/>
            <person name="Park H.-J."/>
            <person name="Ramirez L."/>
            <person name="Alfaro M."/>
            <person name="Sun H."/>
            <person name="Tritt A."/>
            <person name="Yoshinaga Y."/>
            <person name="Zwiers L.-H."/>
            <person name="Turgeon B."/>
            <person name="Goodwin S."/>
            <person name="Spatafora J."/>
            <person name="Crous P."/>
            <person name="Grigoriev I."/>
        </authorList>
    </citation>
    <scope>NUCLEOTIDE SEQUENCE</scope>
    <source>
        <strain evidence="4">Tuck. ex Michener</strain>
    </source>
</reference>
<protein>
    <submittedName>
        <fullName evidence="4">Membrane associated DnaJ chaperone-like protein</fullName>
    </submittedName>
</protein>
<feature type="transmembrane region" description="Helical" evidence="2">
    <location>
        <begin position="53"/>
        <end position="71"/>
    </location>
</feature>
<dbReference type="Gene3D" id="1.10.287.110">
    <property type="entry name" value="DnaJ domain"/>
    <property type="match status" value="1"/>
</dbReference>